<feature type="coiled-coil region" evidence="1">
    <location>
        <begin position="19"/>
        <end position="56"/>
    </location>
</feature>
<keyword evidence="3" id="KW-1185">Reference proteome</keyword>
<evidence type="ECO:0000256" key="1">
    <source>
        <dbReference type="SAM" id="Coils"/>
    </source>
</evidence>
<comment type="caution">
    <text evidence="2">The sequence shown here is derived from an EMBL/GenBank/DDBJ whole genome shotgun (WGS) entry which is preliminary data.</text>
</comment>
<accession>A0A9P5XUC8</accession>
<dbReference type="Proteomes" id="UP000807353">
    <property type="component" value="Unassembled WGS sequence"/>
</dbReference>
<dbReference type="AlphaFoldDB" id="A0A9P5XUC8"/>
<protein>
    <submittedName>
        <fullName evidence="2">Uncharacterized protein</fullName>
    </submittedName>
</protein>
<gene>
    <name evidence="2" type="ORF">BDZ94DRAFT_1274852</name>
</gene>
<sequence length="356" mass="39293">MAYQQTQDVVSGDQYRYALTNFRIAHEKVEEQRVQLEQQERQVAQLRERIALLEGGTITQRQGRGGNTVDDFSIKNAASQLDKLINRWAADIVRTPPTTHTELCQAILADIISGIDVASVQATSMQTQCYLRHAMAETISEGIINCLIITNSSDANVQLTRIHEHIFARDPTVACVWRRQTFSAAVDSCTPEMSLSILFEQIPELMGQLNGALPMSGGISILESAYEFSRMLHGSNTNSGDAFYRAFVPELGSTLYPRQIELVKRCLKSERGELDRVGATIFPGLVKVTRGPPLPSGEHSDNVQNVVRRAQVICECAMGGSPIPHTQHPKMPTTGALGLDDINAALRDGPPVQYQY</sequence>
<proteinExistence type="predicted"/>
<organism evidence="2 3">
    <name type="scientific">Collybia nuda</name>
    <dbReference type="NCBI Taxonomy" id="64659"/>
    <lineage>
        <taxon>Eukaryota</taxon>
        <taxon>Fungi</taxon>
        <taxon>Dikarya</taxon>
        <taxon>Basidiomycota</taxon>
        <taxon>Agaricomycotina</taxon>
        <taxon>Agaricomycetes</taxon>
        <taxon>Agaricomycetidae</taxon>
        <taxon>Agaricales</taxon>
        <taxon>Tricholomatineae</taxon>
        <taxon>Clitocybaceae</taxon>
        <taxon>Collybia</taxon>
    </lineage>
</organism>
<evidence type="ECO:0000313" key="2">
    <source>
        <dbReference type="EMBL" id="KAF9456747.1"/>
    </source>
</evidence>
<dbReference type="EMBL" id="MU150404">
    <property type="protein sequence ID" value="KAF9456747.1"/>
    <property type="molecule type" value="Genomic_DNA"/>
</dbReference>
<name>A0A9P5XUC8_9AGAR</name>
<dbReference type="OrthoDB" id="2538017at2759"/>
<reference evidence="2" key="1">
    <citation type="submission" date="2020-11" db="EMBL/GenBank/DDBJ databases">
        <authorList>
            <consortium name="DOE Joint Genome Institute"/>
            <person name="Ahrendt S."/>
            <person name="Riley R."/>
            <person name="Andreopoulos W."/>
            <person name="Labutti K."/>
            <person name="Pangilinan J."/>
            <person name="Ruiz-Duenas F.J."/>
            <person name="Barrasa J.M."/>
            <person name="Sanchez-Garcia M."/>
            <person name="Camarero S."/>
            <person name="Miyauchi S."/>
            <person name="Serrano A."/>
            <person name="Linde D."/>
            <person name="Babiker R."/>
            <person name="Drula E."/>
            <person name="Ayuso-Fernandez I."/>
            <person name="Pacheco R."/>
            <person name="Padilla G."/>
            <person name="Ferreira P."/>
            <person name="Barriuso J."/>
            <person name="Kellner H."/>
            <person name="Castanera R."/>
            <person name="Alfaro M."/>
            <person name="Ramirez L."/>
            <person name="Pisabarro A.G."/>
            <person name="Kuo A."/>
            <person name="Tritt A."/>
            <person name="Lipzen A."/>
            <person name="He G."/>
            <person name="Yan M."/>
            <person name="Ng V."/>
            <person name="Cullen D."/>
            <person name="Martin F."/>
            <person name="Rosso M.-N."/>
            <person name="Henrissat B."/>
            <person name="Hibbett D."/>
            <person name="Martinez A.T."/>
            <person name="Grigoriev I.V."/>
        </authorList>
    </citation>
    <scope>NUCLEOTIDE SEQUENCE</scope>
    <source>
        <strain evidence="2">CBS 247.69</strain>
    </source>
</reference>
<keyword evidence="1" id="KW-0175">Coiled coil</keyword>
<evidence type="ECO:0000313" key="3">
    <source>
        <dbReference type="Proteomes" id="UP000807353"/>
    </source>
</evidence>